<comment type="caution">
    <text evidence="2">The sequence shown here is derived from an EMBL/GenBank/DDBJ whole genome shotgun (WGS) entry which is preliminary data.</text>
</comment>
<organism evidence="2 3">
    <name type="scientific">Araneus ventricosus</name>
    <name type="common">Orbweaver spider</name>
    <name type="synonym">Epeira ventricosa</name>
    <dbReference type="NCBI Taxonomy" id="182803"/>
    <lineage>
        <taxon>Eukaryota</taxon>
        <taxon>Metazoa</taxon>
        <taxon>Ecdysozoa</taxon>
        <taxon>Arthropoda</taxon>
        <taxon>Chelicerata</taxon>
        <taxon>Arachnida</taxon>
        <taxon>Araneae</taxon>
        <taxon>Araneomorphae</taxon>
        <taxon>Entelegynae</taxon>
        <taxon>Araneoidea</taxon>
        <taxon>Araneidae</taxon>
        <taxon>Araneus</taxon>
    </lineage>
</organism>
<evidence type="ECO:0000256" key="1">
    <source>
        <dbReference type="SAM" id="MobiDB-lite"/>
    </source>
</evidence>
<proteinExistence type="predicted"/>
<gene>
    <name evidence="2" type="ORF">AVEN_93514_1</name>
</gene>
<accession>A0A4Y2ARX3</accession>
<feature type="compositionally biased region" description="Polar residues" evidence="1">
    <location>
        <begin position="74"/>
        <end position="86"/>
    </location>
</feature>
<sequence>MGEHPSGMLLICQVSSRIEFPKSCPLLDSLTWLDGEEIRGKCLQKKACVAYLSVANLDESTRHVHEQPNRKVKSNPTGKSSFGSGQVSMEATLRSHQSLFFAAGMSPPTRNCFPFDILCGDARHAGTIRSAVEATADSQ</sequence>
<feature type="region of interest" description="Disordered" evidence="1">
    <location>
        <begin position="62"/>
        <end position="86"/>
    </location>
</feature>
<dbReference type="AlphaFoldDB" id="A0A4Y2ARX3"/>
<protein>
    <submittedName>
        <fullName evidence="2">Uncharacterized protein</fullName>
    </submittedName>
</protein>
<evidence type="ECO:0000313" key="3">
    <source>
        <dbReference type="Proteomes" id="UP000499080"/>
    </source>
</evidence>
<dbReference type="Proteomes" id="UP000499080">
    <property type="component" value="Unassembled WGS sequence"/>
</dbReference>
<reference evidence="2 3" key="1">
    <citation type="journal article" date="2019" name="Sci. Rep.">
        <title>Orb-weaving spider Araneus ventricosus genome elucidates the spidroin gene catalogue.</title>
        <authorList>
            <person name="Kono N."/>
            <person name="Nakamura H."/>
            <person name="Ohtoshi R."/>
            <person name="Moran D.A.P."/>
            <person name="Shinohara A."/>
            <person name="Yoshida Y."/>
            <person name="Fujiwara M."/>
            <person name="Mori M."/>
            <person name="Tomita M."/>
            <person name="Arakawa K."/>
        </authorList>
    </citation>
    <scope>NUCLEOTIDE SEQUENCE [LARGE SCALE GENOMIC DNA]</scope>
</reference>
<name>A0A4Y2ARX3_ARAVE</name>
<evidence type="ECO:0000313" key="2">
    <source>
        <dbReference type="EMBL" id="GBL81744.1"/>
    </source>
</evidence>
<keyword evidence="3" id="KW-1185">Reference proteome</keyword>
<dbReference type="EMBL" id="BGPR01000026">
    <property type="protein sequence ID" value="GBL81744.1"/>
    <property type="molecule type" value="Genomic_DNA"/>
</dbReference>